<dbReference type="OrthoDB" id="6191536at2"/>
<name>A0A1G8IQ77_ANEMI</name>
<evidence type="ECO:0000256" key="1">
    <source>
        <dbReference type="ARBA" id="ARBA00022801"/>
    </source>
</evidence>
<dbReference type="GeneID" id="42306291"/>
<evidence type="ECO:0000313" key="3">
    <source>
        <dbReference type="EMBL" id="SDI21064.1"/>
    </source>
</evidence>
<dbReference type="Pfam" id="PF00561">
    <property type="entry name" value="Abhydrolase_1"/>
    <property type="match status" value="1"/>
</dbReference>
<organism evidence="3 4">
    <name type="scientific">Aneurinibacillus migulanus</name>
    <name type="common">Bacillus migulanus</name>
    <dbReference type="NCBI Taxonomy" id="47500"/>
    <lineage>
        <taxon>Bacteria</taxon>
        <taxon>Bacillati</taxon>
        <taxon>Bacillota</taxon>
        <taxon>Bacilli</taxon>
        <taxon>Bacillales</taxon>
        <taxon>Paenibacillaceae</taxon>
        <taxon>Aneurinibacillus group</taxon>
        <taxon>Aneurinibacillus</taxon>
    </lineage>
</organism>
<dbReference type="GO" id="GO:0016787">
    <property type="term" value="F:hydrolase activity"/>
    <property type="evidence" value="ECO:0007669"/>
    <property type="project" value="UniProtKB-KW"/>
</dbReference>
<proteinExistence type="predicted"/>
<reference evidence="3 4" key="1">
    <citation type="submission" date="2016-10" db="EMBL/GenBank/DDBJ databases">
        <authorList>
            <person name="de Groot N.N."/>
        </authorList>
    </citation>
    <scope>NUCLEOTIDE SEQUENCE [LARGE SCALE GENOMIC DNA]</scope>
    <source>
        <strain evidence="3 4">DSM 2895</strain>
    </source>
</reference>
<protein>
    <submittedName>
        <fullName evidence="3">Alpha/beta hydrolase fold</fullName>
    </submittedName>
</protein>
<dbReference type="RefSeq" id="WP_052811724.1">
    <property type="nucleotide sequence ID" value="NZ_BJOA01000011.1"/>
</dbReference>
<gene>
    <name evidence="3" type="ORF">SAMN04487909_102127</name>
</gene>
<evidence type="ECO:0000259" key="2">
    <source>
        <dbReference type="Pfam" id="PF00561"/>
    </source>
</evidence>
<sequence length="188" mass="21684">MAGCYITGGSGTALYVEDTGNRYGKPIVFIHGFSQSLLCWKKQLQSHMAKEFRLVAMDIRGHGWSEKPIEEYDSPKNYADDIQAVIKTLKLRHPILVGWSRGGALVCDYLQYYGEGRGGRYFRHSSCIGEHFYWNRERKALYVIYSDTAFPRTCPRRCRDEQPHLAGIRPESLFSPIDCSRLLFYSRI</sequence>
<dbReference type="InterPro" id="IPR050266">
    <property type="entry name" value="AB_hydrolase_sf"/>
</dbReference>
<dbReference type="Gene3D" id="3.40.50.1820">
    <property type="entry name" value="alpha/beta hydrolase"/>
    <property type="match status" value="1"/>
</dbReference>
<dbReference type="PANTHER" id="PTHR43798">
    <property type="entry name" value="MONOACYLGLYCEROL LIPASE"/>
    <property type="match status" value="1"/>
</dbReference>
<dbReference type="SUPFAM" id="SSF53474">
    <property type="entry name" value="alpha/beta-Hydrolases"/>
    <property type="match status" value="1"/>
</dbReference>
<accession>A0A1G8IQ77</accession>
<dbReference type="Proteomes" id="UP000182836">
    <property type="component" value="Unassembled WGS sequence"/>
</dbReference>
<keyword evidence="1 3" id="KW-0378">Hydrolase</keyword>
<dbReference type="InterPro" id="IPR000073">
    <property type="entry name" value="AB_hydrolase_1"/>
</dbReference>
<feature type="domain" description="AB hydrolase-1" evidence="2">
    <location>
        <begin position="25"/>
        <end position="113"/>
    </location>
</feature>
<dbReference type="GO" id="GO:0016020">
    <property type="term" value="C:membrane"/>
    <property type="evidence" value="ECO:0007669"/>
    <property type="project" value="TreeGrafter"/>
</dbReference>
<dbReference type="EMBL" id="FNED01000002">
    <property type="protein sequence ID" value="SDI21064.1"/>
    <property type="molecule type" value="Genomic_DNA"/>
</dbReference>
<dbReference type="InterPro" id="IPR029058">
    <property type="entry name" value="AB_hydrolase_fold"/>
</dbReference>
<dbReference type="AlphaFoldDB" id="A0A1G8IQ77"/>
<evidence type="ECO:0000313" key="4">
    <source>
        <dbReference type="Proteomes" id="UP000182836"/>
    </source>
</evidence>
<dbReference type="PANTHER" id="PTHR43798:SF31">
    <property type="entry name" value="AB HYDROLASE SUPERFAMILY PROTEIN YCLE"/>
    <property type="match status" value="1"/>
</dbReference>